<dbReference type="PROSITE" id="PS51450">
    <property type="entry name" value="LRR"/>
    <property type="match status" value="1"/>
</dbReference>
<dbReference type="KEGG" id="hprf:HLPR_04600"/>
<dbReference type="InterPro" id="IPR001611">
    <property type="entry name" value="Leu-rich_rpt"/>
</dbReference>
<accession>A0AAU9EA31</accession>
<evidence type="ECO:0000313" key="2">
    <source>
        <dbReference type="Proteomes" id="UP001321786"/>
    </source>
</evidence>
<sequence>MTNLKELCANQNRIVDISSIFELSNLELVQFARNNIDELSIPERLKKVLYM</sequence>
<organism evidence="1 2">
    <name type="scientific">Helicovermis profundi</name>
    <dbReference type="NCBI Taxonomy" id="3065157"/>
    <lineage>
        <taxon>Bacteria</taxon>
        <taxon>Bacillati</taxon>
        <taxon>Bacillota</taxon>
        <taxon>Clostridia</taxon>
        <taxon>Helicovermis</taxon>
    </lineage>
</organism>
<keyword evidence="2" id="KW-1185">Reference proteome</keyword>
<dbReference type="EMBL" id="AP028654">
    <property type="protein sequence ID" value="BEP28129.1"/>
    <property type="molecule type" value="Genomic_DNA"/>
</dbReference>
<name>A0AAU9EA31_9FIRM</name>
<evidence type="ECO:0000313" key="1">
    <source>
        <dbReference type="EMBL" id="BEP28129.1"/>
    </source>
</evidence>
<dbReference type="InterPro" id="IPR032675">
    <property type="entry name" value="LRR_dom_sf"/>
</dbReference>
<dbReference type="Gene3D" id="3.80.10.10">
    <property type="entry name" value="Ribonuclease Inhibitor"/>
    <property type="match status" value="1"/>
</dbReference>
<protein>
    <recommendedName>
        <fullName evidence="3">Leucine-rich repeat domain-containing protein</fullName>
    </recommendedName>
</protein>
<reference evidence="1 2" key="1">
    <citation type="submission" date="2023-08" db="EMBL/GenBank/DDBJ databases">
        <title>Helicovermis profunda gen. nov., sp. nov., a novel mesophilic, fermentative bacterium within the Bacillota from a deep-sea hydrothermal vent chimney.</title>
        <authorList>
            <person name="Miyazaki U."/>
            <person name="Mizutani D."/>
            <person name="Hashimoto Y."/>
            <person name="Tame A."/>
            <person name="Sawayama S."/>
            <person name="Miyazaki J."/>
            <person name="Takai K."/>
            <person name="Nakagawa S."/>
        </authorList>
    </citation>
    <scope>NUCLEOTIDE SEQUENCE [LARGE SCALE GENOMIC DNA]</scope>
    <source>
        <strain evidence="1 2">S502</strain>
    </source>
</reference>
<evidence type="ECO:0008006" key="3">
    <source>
        <dbReference type="Google" id="ProtNLM"/>
    </source>
</evidence>
<dbReference type="Proteomes" id="UP001321786">
    <property type="component" value="Chromosome"/>
</dbReference>
<proteinExistence type="predicted"/>
<dbReference type="SUPFAM" id="SSF52058">
    <property type="entry name" value="L domain-like"/>
    <property type="match status" value="1"/>
</dbReference>
<gene>
    <name evidence="1" type="ORF">HLPR_04600</name>
</gene>
<dbReference type="AlphaFoldDB" id="A0AAU9EA31"/>